<name>A0A1Z3U0G8_9STAP</name>
<dbReference type="SUPFAM" id="SSF55961">
    <property type="entry name" value="Bet v1-like"/>
    <property type="match status" value="1"/>
</dbReference>
<protein>
    <submittedName>
        <fullName evidence="4">SRPBCC domain-containing protein</fullName>
    </submittedName>
</protein>
<dbReference type="RefSeq" id="WP_002471842.1">
    <property type="nucleotide sequence ID" value="NZ_CP022096.2"/>
</dbReference>
<dbReference type="InterPro" id="IPR023393">
    <property type="entry name" value="START-like_dom_sf"/>
</dbReference>
<dbReference type="Pfam" id="PF08327">
    <property type="entry name" value="AHSA1"/>
    <property type="match status" value="1"/>
</dbReference>
<evidence type="ECO:0000313" key="5">
    <source>
        <dbReference type="Proteomes" id="UP000235748"/>
    </source>
</evidence>
<evidence type="ECO:0000256" key="1">
    <source>
        <dbReference type="ARBA" id="ARBA00006817"/>
    </source>
</evidence>
<evidence type="ECO:0000313" key="6">
    <source>
        <dbReference type="Proteomes" id="UP001072952"/>
    </source>
</evidence>
<dbReference type="InterPro" id="IPR013538">
    <property type="entry name" value="ASHA1/2-like_C"/>
</dbReference>
<dbReference type="Proteomes" id="UP000235748">
    <property type="component" value="Unassembled WGS sequence"/>
</dbReference>
<dbReference type="AlphaFoldDB" id="A0A1Z3U0G8"/>
<evidence type="ECO:0000313" key="4">
    <source>
        <dbReference type="EMBL" id="PMC17996.1"/>
    </source>
</evidence>
<accession>A0A1Z3U0G8</accession>
<dbReference type="Proteomes" id="UP001072952">
    <property type="component" value="Unassembled WGS sequence"/>
</dbReference>
<dbReference type="CDD" id="cd07814">
    <property type="entry name" value="SRPBCC_CalC_Aha1-like"/>
    <property type="match status" value="1"/>
</dbReference>
<reference evidence="3" key="3">
    <citation type="submission" date="2022-08" db="EMBL/GenBank/DDBJ databases">
        <authorList>
            <person name="Magnan C."/>
        </authorList>
    </citation>
    <scope>NUCLEOTIDE SEQUENCE</scope>
    <source>
        <strain evidence="3">NSP012P</strain>
    </source>
</reference>
<evidence type="ECO:0000313" key="3">
    <source>
        <dbReference type="EMBL" id="MCY1582350.1"/>
    </source>
</evidence>
<dbReference type="EMBL" id="JANSLD010000010">
    <property type="protein sequence ID" value="MCY1582350.1"/>
    <property type="molecule type" value="Genomic_DNA"/>
</dbReference>
<dbReference type="KEGG" id="spet:CEP67_05535"/>
<dbReference type="GeneID" id="42043287"/>
<reference evidence="3" key="2">
    <citation type="journal article" date="2022" name="Int. J. Mol. Sci.">
        <title>Phenotypic and Genotypic Virulence Characterisation of Staphylococcus pettenkoferi Strains Isolated from Human Bloodstream and Diabetic Foot Infections.</title>
        <authorList>
            <person name="Magnan C."/>
            <person name="Ahmad-Mansour N."/>
            <person name="Pouget C."/>
            <person name="Morsli M."/>
            <person name="Huc-Brandt S."/>
            <person name="Pantel A."/>
            <person name="Dunyach-Remy C."/>
            <person name="Sotto A."/>
            <person name="Molle V."/>
            <person name="Lavigne J.-P."/>
        </authorList>
    </citation>
    <scope>NUCLEOTIDE SEQUENCE</scope>
    <source>
        <strain evidence="3">NSP012P</strain>
    </source>
</reference>
<comment type="similarity">
    <text evidence="1">Belongs to the AHA1 family.</text>
</comment>
<comment type="caution">
    <text evidence="4">The sequence shown here is derived from an EMBL/GenBank/DDBJ whole genome shotgun (WGS) entry which is preliminary data.</text>
</comment>
<dbReference type="EMBL" id="PNGG01000005">
    <property type="protein sequence ID" value="PMC17996.1"/>
    <property type="molecule type" value="Genomic_DNA"/>
</dbReference>
<sequence>MAQYNVENEYVEIEIERIFKVDPALVYQAWIDKDFLKHWFMTTERTNKKLEVQPEVEGRYEVVDVRKGKTNRVVGSYVALEENAWIEMTIGMPDISDSEDNITVEFLEREPGKTHMIFTYTAYVPKERRLTTLEYKQLKKEYHDSTAHGFENMFDRLHEVLAEYESEEE</sequence>
<evidence type="ECO:0000259" key="2">
    <source>
        <dbReference type="Pfam" id="PF08327"/>
    </source>
</evidence>
<dbReference type="Gene3D" id="3.30.530.20">
    <property type="match status" value="1"/>
</dbReference>
<reference evidence="4 5" key="1">
    <citation type="submission" date="2017-09" db="EMBL/GenBank/DDBJ databases">
        <title>Bacterial strain isolated from the female urinary microbiota.</title>
        <authorList>
            <person name="Thomas-White K."/>
            <person name="Kumar N."/>
            <person name="Forster S."/>
            <person name="Putonti C."/>
            <person name="Lawley T."/>
            <person name="Wolfe A.J."/>
        </authorList>
    </citation>
    <scope>NUCLEOTIDE SEQUENCE [LARGE SCALE GENOMIC DNA]</scope>
    <source>
        <strain evidence="4 5">UMB0834</strain>
    </source>
</reference>
<feature type="domain" description="Activator of Hsp90 ATPase homologue 1/2-like C-terminal" evidence="2">
    <location>
        <begin position="21"/>
        <end position="161"/>
    </location>
</feature>
<gene>
    <name evidence="4" type="ORF">CJ235_09200</name>
    <name evidence="3" type="ORF">NW133_02160</name>
</gene>
<organism evidence="4 5">
    <name type="scientific">Staphylococcus pettenkoferi</name>
    <dbReference type="NCBI Taxonomy" id="170573"/>
    <lineage>
        <taxon>Bacteria</taxon>
        <taxon>Bacillati</taxon>
        <taxon>Bacillota</taxon>
        <taxon>Bacilli</taxon>
        <taxon>Bacillales</taxon>
        <taxon>Staphylococcaceae</taxon>
        <taxon>Staphylococcus</taxon>
    </lineage>
</organism>
<keyword evidence="6" id="KW-1185">Reference proteome</keyword>
<proteinExistence type="inferred from homology"/>